<evidence type="ECO:0000259" key="4">
    <source>
        <dbReference type="Pfam" id="PF00496"/>
    </source>
</evidence>
<dbReference type="SUPFAM" id="SSF53850">
    <property type="entry name" value="Periplasmic binding protein-like II"/>
    <property type="match status" value="1"/>
</dbReference>
<dbReference type="PIRSF" id="PIRSF002741">
    <property type="entry name" value="MppA"/>
    <property type="match status" value="1"/>
</dbReference>
<dbReference type="Proteomes" id="UP000478183">
    <property type="component" value="Unassembled WGS sequence"/>
</dbReference>
<feature type="domain" description="Solute-binding protein family 5" evidence="4">
    <location>
        <begin position="76"/>
        <end position="441"/>
    </location>
</feature>
<dbReference type="GO" id="GO:0015833">
    <property type="term" value="P:peptide transport"/>
    <property type="evidence" value="ECO:0007669"/>
    <property type="project" value="TreeGrafter"/>
</dbReference>
<dbReference type="InterPro" id="IPR039424">
    <property type="entry name" value="SBP_5"/>
</dbReference>
<protein>
    <submittedName>
        <fullName evidence="5">ABC transporter substrate-binding protein</fullName>
    </submittedName>
</protein>
<keyword evidence="6" id="KW-1185">Reference proteome</keyword>
<comment type="subcellular location">
    <subcellularLocation>
        <location evidence="1">Periplasm</location>
    </subcellularLocation>
</comment>
<evidence type="ECO:0000256" key="1">
    <source>
        <dbReference type="ARBA" id="ARBA00004418"/>
    </source>
</evidence>
<dbReference type="GO" id="GO:0030288">
    <property type="term" value="C:outer membrane-bounded periplasmic space"/>
    <property type="evidence" value="ECO:0007669"/>
    <property type="project" value="UniProtKB-ARBA"/>
</dbReference>
<evidence type="ECO:0000256" key="3">
    <source>
        <dbReference type="SAM" id="SignalP"/>
    </source>
</evidence>
<evidence type="ECO:0000313" key="6">
    <source>
        <dbReference type="Proteomes" id="UP000478183"/>
    </source>
</evidence>
<comment type="similarity">
    <text evidence="2">Belongs to the bacterial solute-binding protein 5 family.</text>
</comment>
<dbReference type="Pfam" id="PF00496">
    <property type="entry name" value="SBP_bac_5"/>
    <property type="match status" value="1"/>
</dbReference>
<feature type="signal peptide" evidence="3">
    <location>
        <begin position="1"/>
        <end position="26"/>
    </location>
</feature>
<dbReference type="AlphaFoldDB" id="A0A6L6JAC3"/>
<evidence type="ECO:0000256" key="2">
    <source>
        <dbReference type="ARBA" id="ARBA00005695"/>
    </source>
</evidence>
<dbReference type="GO" id="GO:1904680">
    <property type="term" value="F:peptide transmembrane transporter activity"/>
    <property type="evidence" value="ECO:0007669"/>
    <property type="project" value="TreeGrafter"/>
</dbReference>
<accession>A0A6L6JAC3</accession>
<dbReference type="Gene3D" id="3.40.190.10">
    <property type="entry name" value="Periplasmic binding protein-like II"/>
    <property type="match status" value="1"/>
</dbReference>
<evidence type="ECO:0000313" key="5">
    <source>
        <dbReference type="EMBL" id="MTH78058.1"/>
    </source>
</evidence>
<dbReference type="Gene3D" id="3.10.105.10">
    <property type="entry name" value="Dipeptide-binding Protein, Domain 3"/>
    <property type="match status" value="1"/>
</dbReference>
<dbReference type="GO" id="GO:0043190">
    <property type="term" value="C:ATP-binding cassette (ABC) transporter complex"/>
    <property type="evidence" value="ECO:0007669"/>
    <property type="project" value="InterPro"/>
</dbReference>
<dbReference type="EMBL" id="WMIE01000004">
    <property type="protein sequence ID" value="MTH78058.1"/>
    <property type="molecule type" value="Genomic_DNA"/>
</dbReference>
<reference evidence="5 6" key="1">
    <citation type="submission" date="2019-11" db="EMBL/GenBank/DDBJ databases">
        <authorList>
            <person name="Dong K."/>
        </authorList>
    </citation>
    <scope>NUCLEOTIDE SEQUENCE [LARGE SCALE GENOMIC DNA]</scope>
    <source>
        <strain evidence="5 6">NBRC 111993</strain>
    </source>
</reference>
<comment type="caution">
    <text evidence="5">The sequence shown here is derived from an EMBL/GenBank/DDBJ whole genome shotgun (WGS) entry which is preliminary data.</text>
</comment>
<keyword evidence="3" id="KW-0732">Signal</keyword>
<organism evidence="5 6">
    <name type="scientific">Paracoccus aestuariivivens</name>
    <dbReference type="NCBI Taxonomy" id="1820333"/>
    <lineage>
        <taxon>Bacteria</taxon>
        <taxon>Pseudomonadati</taxon>
        <taxon>Pseudomonadota</taxon>
        <taxon>Alphaproteobacteria</taxon>
        <taxon>Rhodobacterales</taxon>
        <taxon>Paracoccaceae</taxon>
        <taxon>Paracoccus</taxon>
    </lineage>
</organism>
<gene>
    <name evidence="5" type="ORF">GL286_09990</name>
</gene>
<name>A0A6L6JAC3_9RHOB</name>
<dbReference type="PANTHER" id="PTHR30290">
    <property type="entry name" value="PERIPLASMIC BINDING COMPONENT OF ABC TRANSPORTER"/>
    <property type="match status" value="1"/>
</dbReference>
<proteinExistence type="inferred from homology"/>
<sequence length="531" mass="59005">MLRRQFLASVATAAVASALPVRFAMAATPQDQLVIATNMTTMRGVDPHEANQIESIEILANLYDRLVYFEPDNLAEPKPQLATSWEVAEDGKTFTFKIREGVTFHSGNPLTAKDVEWSLHRLVKLGLSPAIDLRQWGFNDQNVETLIRMTDQQTVVIETPEVWNKNLILASLASSGCSIVDRELALSKEQDNDMGRNFMQASDAGSGPFSLRSFRPNDVLMVDANKDYWNGAPAMRRVIMRHMPESSVQRLQLEAGDVDVATRLSSTDLAGFESNGTVNIQKVPGYGFYYIALNQKDDILSRPQVREAFRYLIDYEGLASTVMRYYGVMRQTIIPTGLPGVLDSAPYKLDVEKAKALLAEAGLPDGFTKTCYLPSGTPYFEFAQSLQANAAKAGIKLDLQVGDYLGKFRERSTDIYFARSGERLPDPHSILQSYASNSDNSDGAPLSGLLAWRSAWDVPQDMQQKVFAAARETDSTRRAEIYSSLNEEYLTCSPALVTSFERIDVKAVGKRVSGYTGHPTWVTRWDTVTKA</sequence>
<dbReference type="Gene3D" id="3.90.76.10">
    <property type="entry name" value="Dipeptide-binding Protein, Domain 1"/>
    <property type="match status" value="1"/>
</dbReference>
<dbReference type="InterPro" id="IPR030678">
    <property type="entry name" value="Peptide/Ni-bd"/>
</dbReference>
<dbReference type="RefSeq" id="WP_155095408.1">
    <property type="nucleotide sequence ID" value="NZ_WMIE01000004.1"/>
</dbReference>
<dbReference type="CDD" id="cd08512">
    <property type="entry name" value="PBP2_NikA_DppA_OppA_like_7"/>
    <property type="match status" value="1"/>
</dbReference>
<feature type="chain" id="PRO_5026734981" evidence="3">
    <location>
        <begin position="27"/>
        <end position="531"/>
    </location>
</feature>
<dbReference type="InterPro" id="IPR000914">
    <property type="entry name" value="SBP_5_dom"/>
</dbReference>
<dbReference type="OrthoDB" id="9803988at2"/>